<dbReference type="SUPFAM" id="SSF51120">
    <property type="entry name" value="beta-Roll"/>
    <property type="match status" value="1"/>
</dbReference>
<accession>A0ABN1H387</accession>
<evidence type="ECO:0000259" key="3">
    <source>
        <dbReference type="Pfam" id="PF19077"/>
    </source>
</evidence>
<protein>
    <recommendedName>
        <fullName evidence="7">BapA prefix-like domain-containing protein</fullName>
    </recommendedName>
</protein>
<dbReference type="PROSITE" id="PS00330">
    <property type="entry name" value="HEMOLYSIN_CALCIUM"/>
    <property type="match status" value="1"/>
</dbReference>
<feature type="compositionally biased region" description="Low complexity" evidence="1">
    <location>
        <begin position="337"/>
        <end position="356"/>
    </location>
</feature>
<feature type="domain" description="Bacterial Ig" evidence="2">
    <location>
        <begin position="2024"/>
        <end position="2087"/>
    </location>
</feature>
<dbReference type="InterPro" id="IPR048051">
    <property type="entry name" value="BapA-like_prefix-like"/>
</dbReference>
<feature type="domain" description="Bacterial Ig" evidence="2">
    <location>
        <begin position="1291"/>
        <end position="1357"/>
    </location>
</feature>
<sequence length="3463" mass="333229">MQDVVTPEELRVEAKLVSIENGEPREVPTVEANGVLGVRNAREVYLNLQEADVDSMHREGADLIIVTKDGEVLRLEGFYEGEAPRKLFLETADNRIALVETDHVAYDGPLRFILSHLAELSPFVILAAEEAIAGGAGGAASAGLIAGGVALTGGLLAGGGGGGDTEDGEPVNPPADTTPPAPATNLTFNPAGSQLSGSGEAGATVTVRNAAGVVIGTGTVAANGTFTITLAPPLTDGEQVSVTLTDAAGNTSTAANATAPDTTPPAAATGVDVSDDGATVTGNGAPGSTVTVRGPDGSVIGTGTVGADGSFTIQIAPPLTNGETVTVILTDPAGNPSAPTTAVAPDTTPPASATDVDVSDDGAIVTGRGEPGANVTVRGPDGSVVGNGTVGADGAFNIQVAPPLTNGETVSVVLTDAAGNPSTPATAIAPDLTAPAAPTGVDVSEDGSVLTGTGEAGATVTVRAPDGTVLGTAVVGADGDFSVTLSPAAVGGEVLTVVQADGAGNESPPANATAPDLTFPGGPDGTDAPVLIIGEAAGGVNAAELADGIQSRVLLTAGTQAGDRVTLTITSSGGTTTIEHTVTAAEASVGVSEIVLPSTLADGSYSVVAVIDDGRGATSAPSAAVAVVIDTSTAVPTITSANGIGLSGTAEAGATITLLDGAGNPVAGAGGAAVTVTADASGIWTIPAGAVPGGLDGFSGQVRATDGAGNTATAPVPPIDGSTETPVVTAANGSGLQGTAEAGATVEILGPGGAPLLDGAGNPVVVTADANGVWTVPAGSFPTGIDGFTGTVRATDGAGNSATAPVGPVDGALTISVNVNDVTADNIINIAEAGAASIAVSGTAFGDIGVGGSVTVTLSNGATQVATIAADGSWTVNFAGADLAASTTVSVTLTVTDGVGNTSTATDTHTFGIDLTPPAAPVITGANGTAISGTGVPGASIILSDNGGTVIATVEVGANGRWTVPAASVPGGLNGFVGSVATADPAGNTAATPVGPVDGLVAAPVITNANGAGLSGTAEAGATLTLLNGDGTPVLGFNGQPVTATAAADGTWTIDAGLVSGGIDGFTGSVRATDVAGNTATAPVGPVDGGTPAPVVTGANAGGISGTAEPGAVILLDQNGQPVIGTDGQPVSVQVAADGTWSIPASAVPGGLDGFVGSVRAVDPAGNSSATSVGPIDGSVSLTLTVDSVTADNVLNLAESQGTVTLSGRAVGDFSAGQAITVTLSNGAVLNTTLAADGTWTVAANGADLAASTSITASTTTTDGAGNSVTVEGDRSYTIDLVGQAPVISVASGAVISGNAEPGVTVELLGAGGNVISTTTAAFDGSFSFAASAVPGGLDGFAGSVRATDPAGNPASASVGPIDGSTTAPVITAANGLGLSGTAEAGATLTLLGSNGSPVLDGNGNPIRVTADASGGWSISGSALPGGIDGFTGSVRAVDQAGNSAATTVGPIDGSTPAPVITAANGTGLQGTAEANATVTILDASGQPVVDGAGNPITVTADANGVWTVPSAAFTAGIDGFIGSARATDVAGNMASTNFGPVEGDLNVSVNVNAVTADNVINIAEAAAGAIAVSGTAFGDYAGATVTITLSNGATQTVAVAVDGTWTANFAGADLAASTSVGVSLTVTDGAGNTTSVTDTHAFAVDLTPPPAPVITGANGLGLTGTGTAGATITLTGPSGAITSVTVGSNGVWTVPASSVPGGLNNFIGSVSEADPAGNTASSPVGPVDGVTVAPLVTASNGVAITGTAEAGATIALLTSGGAPVLGAGGVAITTVADGNGVWTIPASAIPGGSNTFTGQVRATDAAGNTALGPVGPVDGVTPAPLITAANGAGLSGTAEAGATLALLDGAGNPVIGTGGTAITVTVDAAGNWSIPASLFVGGIDGFTGQLRATDGAGNTATTAVGPIDGDISLTLIVNPITADNVINGAEAAQASVTVTGRAVGEFTAGQSITVTLSTGQTQTATLAADGTWSASFAGSALAGSTSVTASATVTDGAGNTTTVTDVQGYTVDLSTIAPVISIANGAGLSGTAEAGARITVRNASGQIVGSATADAAGAWSIPAAGLSANLNGFTGSVQATDAAGNINASPIGPVDGAISLSISVAPVTPDNVINIAESGGTVTVSGQATGEYRVGDTLTLTLSNGAVYSVVLAAGGAWSIPVSGADLAASTGLMASITTTDAAGNTATITANANYGVDLSAPPAPTLISAGATGLSGSGEAGATVQLLNASGVPITGANGQPITATVGAGGTWTIPASAFVGGAVPSGFTGQLVAADAAGNVSAATTVPVIDLTPPDGSTTAVTINVIAGDDIVNLAESQGPVTISGQVTGEFRAGDAVRIVSDGQTFTGTVAANGSWSIPVTGAALIGGTLQVTVSASDAAGNVGAILATRPYTLDIAGPGGPGGTQAPVLTIAAAADGLISPSELAAGVSANVALTPSAVAGDTLTLTITRGGVPQTFTTVLTAANITAGSVSFNIGSTLVDGAYTAVAVIRDPSGNVSAPSTTLAFAVDAVPINIGNGTAALSEATVGAEFVGTIPVTGATGATTFALTAPNVALTSKGVAVTWSVGSDGALVGSAGGRTVVRATIDANGQYRITLLDSLDHPGAGADVLSIPIGVSVTDSDGTAAGVITVGVTDMVPQLAAPVVLNPTTPQTIVGDLVTSMGPDGGGLVSVTINGQTFTYNPTTDRVSVTGSASSIVSYAMDDGLLTATTVRGETVTVDFDTGDYRIALTGQPASVQTSVRPDVAMGGNAGLLGLLNADVLGLIRLDRQQFFTASDINNDIGQVVVRYSAAIGLGLKTFSYNTALAAELGLSVSQSNTFLLPGSSQLTITALGGGAIDNLKLNEFLASISISGGLSGLLDLNVAQTMSITATDLAGHVTTASESNLANLSLVSGLLGSSQISQIVTGTGASNTVSAPDTGVGAPVDYRLYGYGGDDIVNGGRGNDILRGGSGNDTMNGGAGNDLIVGGTGNDTLTGGAGIDVFRWERGDQGTVAVPAADVITDFNTASVALGGDVLDLSSLLVGEGRIGNNPGNLANYIHFQQTADGTLVHISTTGGFVGGYGSATSATADQTILLRGVNLTAGFASDQAILTDLLTRGKLVVDTLSVNGSAAPGNVTIVGNATDGDGDSASTSVTVNTGGVSSTPPVAGNVAPVVQADAQNLLGLIGLGALGLNLNSQDLLVADANNNLSRVELEYAPLVALNLTPLTFAYSQALATAYGLNVQVTNSSGLLGIVAPSARITITSLTGGTLDNTQINRFLESIYLADTGGTLLSSSLLSVNLLNAMTLTATDNLGLSSSAVIGTVLNANALNSLDGPDPVGPTAFGDAVQVAADEGVVVPASTESDLRIGFGVEDTIQVPELDPGAMDAGLHADDILVATQPAGDPELVMIDELASDDQVASIGDIAMEQVVFESDEIESLPDQVDTLNVPVLEISPTEPIHVRLDRLDDDMSTALA</sequence>
<dbReference type="InterPro" id="IPR019960">
    <property type="entry name" value="T1SS_VCA0849"/>
</dbReference>
<evidence type="ECO:0000313" key="5">
    <source>
        <dbReference type="EMBL" id="GAA0627711.1"/>
    </source>
</evidence>
<dbReference type="InterPro" id="IPR041498">
    <property type="entry name" value="Big_6"/>
</dbReference>
<evidence type="ECO:0008006" key="7">
    <source>
        <dbReference type="Google" id="ProtNLM"/>
    </source>
</evidence>
<gene>
    <name evidence="5" type="ORF">GCM10009422_25920</name>
</gene>
<dbReference type="InterPro" id="IPR018511">
    <property type="entry name" value="Hemolysin-typ_Ca-bd_CS"/>
</dbReference>
<dbReference type="Pfam" id="PF22783">
    <property type="entry name" value="BapA_N"/>
    <property type="match status" value="1"/>
</dbReference>
<feature type="compositionally biased region" description="Pro residues" evidence="1">
    <location>
        <begin position="171"/>
        <end position="182"/>
    </location>
</feature>
<feature type="domain" description="Biofilm-associated protein BapA-like prefix-like" evidence="4">
    <location>
        <begin position="44"/>
        <end position="122"/>
    </location>
</feature>
<dbReference type="RefSeq" id="WP_343794405.1">
    <property type="nucleotide sequence ID" value="NZ_BAAAGA010000006.1"/>
</dbReference>
<reference evidence="5 6" key="1">
    <citation type="journal article" date="2019" name="Int. J. Syst. Evol. Microbiol.">
        <title>The Global Catalogue of Microorganisms (GCM) 10K type strain sequencing project: providing services to taxonomists for standard genome sequencing and annotation.</title>
        <authorList>
            <consortium name="The Broad Institute Genomics Platform"/>
            <consortium name="The Broad Institute Genome Sequencing Center for Infectious Disease"/>
            <person name="Wu L."/>
            <person name="Ma J."/>
        </authorList>
    </citation>
    <scope>NUCLEOTIDE SEQUENCE [LARGE SCALE GENOMIC DNA]</scope>
    <source>
        <strain evidence="5 6">JCM 12928</strain>
    </source>
</reference>
<feature type="domain" description="Bacterial Ig" evidence="2">
    <location>
        <begin position="2202"/>
        <end position="2293"/>
    </location>
</feature>
<feature type="region of interest" description="Disordered" evidence="1">
    <location>
        <begin position="337"/>
        <end position="358"/>
    </location>
</feature>
<feature type="domain" description="Bacterial Ig" evidence="2">
    <location>
        <begin position="265"/>
        <end position="346"/>
    </location>
</feature>
<feature type="domain" description="Bacterial Ig" evidence="2">
    <location>
        <begin position="350"/>
        <end position="431"/>
    </location>
</feature>
<dbReference type="InterPro" id="IPR049826">
    <property type="entry name" value="Ig-like_ice"/>
</dbReference>
<evidence type="ECO:0000313" key="6">
    <source>
        <dbReference type="Proteomes" id="UP001501352"/>
    </source>
</evidence>
<name>A0ABN1H387_9CAUL</name>
<evidence type="ECO:0000259" key="4">
    <source>
        <dbReference type="Pfam" id="PF22783"/>
    </source>
</evidence>
<dbReference type="InterPro" id="IPR044016">
    <property type="entry name" value="Big_13"/>
</dbReference>
<feature type="domain" description="Bacterial Ig" evidence="2">
    <location>
        <begin position="434"/>
        <end position="516"/>
    </location>
</feature>
<dbReference type="InterPro" id="IPR011049">
    <property type="entry name" value="Serralysin-like_metalloprot_C"/>
</dbReference>
<proteinExistence type="predicted"/>
<dbReference type="Pfam" id="PF17936">
    <property type="entry name" value="Big_6"/>
    <property type="match status" value="8"/>
</dbReference>
<feature type="domain" description="Bacterial Ig" evidence="2">
    <location>
        <begin position="180"/>
        <end position="261"/>
    </location>
</feature>
<dbReference type="InterPro" id="IPR001343">
    <property type="entry name" value="Hemolysn_Ca-bd"/>
</dbReference>
<dbReference type="InterPro" id="IPR013783">
    <property type="entry name" value="Ig-like_fold"/>
</dbReference>
<dbReference type="EMBL" id="BAAAGA010000006">
    <property type="protein sequence ID" value="GAA0627711.1"/>
    <property type="molecule type" value="Genomic_DNA"/>
</dbReference>
<dbReference type="PRINTS" id="PR00313">
    <property type="entry name" value="CABNDNGRPT"/>
</dbReference>
<evidence type="ECO:0000259" key="2">
    <source>
        <dbReference type="Pfam" id="PF17936"/>
    </source>
</evidence>
<organism evidence="5 6">
    <name type="scientific">Brevundimonas kwangchunensis</name>
    <dbReference type="NCBI Taxonomy" id="322163"/>
    <lineage>
        <taxon>Bacteria</taxon>
        <taxon>Pseudomonadati</taxon>
        <taxon>Pseudomonadota</taxon>
        <taxon>Alphaproteobacteria</taxon>
        <taxon>Caulobacterales</taxon>
        <taxon>Caulobacteraceae</taxon>
        <taxon>Brevundimonas</taxon>
    </lineage>
</organism>
<dbReference type="NCBIfam" id="NF012196">
    <property type="entry name" value="Ig_like_ice"/>
    <property type="match status" value="5"/>
</dbReference>
<dbReference type="Pfam" id="PF00353">
    <property type="entry name" value="HemolysinCabind"/>
    <property type="match status" value="2"/>
</dbReference>
<dbReference type="NCBIfam" id="TIGR03661">
    <property type="entry name" value="T1SS_VCA0849"/>
    <property type="match status" value="1"/>
</dbReference>
<evidence type="ECO:0000256" key="1">
    <source>
        <dbReference type="SAM" id="MobiDB-lite"/>
    </source>
</evidence>
<dbReference type="Gene3D" id="2.60.40.10">
    <property type="entry name" value="Immunoglobulins"/>
    <property type="match status" value="24"/>
</dbReference>
<dbReference type="Proteomes" id="UP001501352">
    <property type="component" value="Unassembled WGS sequence"/>
</dbReference>
<dbReference type="Pfam" id="PF19077">
    <property type="entry name" value="Big_13"/>
    <property type="match status" value="1"/>
</dbReference>
<feature type="domain" description="Bacterial Ig" evidence="2">
    <location>
        <begin position="918"/>
        <end position="991"/>
    </location>
</feature>
<comment type="caution">
    <text evidence="5">The sequence shown here is derived from an EMBL/GenBank/DDBJ whole genome shotgun (WGS) entry which is preliminary data.</text>
</comment>
<keyword evidence="6" id="KW-1185">Reference proteome</keyword>
<dbReference type="NCBIfam" id="NF033510">
    <property type="entry name" value="Ca_tandemer"/>
    <property type="match status" value="11"/>
</dbReference>
<feature type="region of interest" description="Disordered" evidence="1">
    <location>
        <begin position="160"/>
        <end position="200"/>
    </location>
</feature>
<feature type="domain" description="Bacterial Ig-like" evidence="3">
    <location>
        <begin position="2438"/>
        <end position="2513"/>
    </location>
</feature>